<accession>A0A0W0VAT8</accession>
<dbReference type="GO" id="GO:0008710">
    <property type="term" value="F:8-amino-7-oxononanoate synthase activity"/>
    <property type="evidence" value="ECO:0007669"/>
    <property type="project" value="TreeGrafter"/>
</dbReference>
<evidence type="ECO:0000259" key="4">
    <source>
        <dbReference type="Pfam" id="PF00155"/>
    </source>
</evidence>
<dbReference type="PANTHER" id="PTHR13693">
    <property type="entry name" value="CLASS II AMINOTRANSFERASE/8-AMINO-7-OXONONANOATE SYNTHASE"/>
    <property type="match status" value="1"/>
</dbReference>
<sequence length="377" mass="42269">MMDTLLHQFCQELKDRGLYRARFIRSHDTLLNFSSNDYLSLSNEPLVKQAFQRGFKKYSAGSGGSMVVCGNHPMHKELEHNFAQELNADDAILFTSGYAANLAVVSLLARLKIKLCIDKGIHASIYDGIKLHKAEFKRFLHNNLASLDEQLNLINSPGTVVTEGIFSMSGEVAELSAMHLICKKSNAELIVDEAHAFGVLGHKGLGAVEHHGLTQQEVALRIIPFGKSLACQSAIVVGRKPWIEALLQAARSHIYSTAISPALSYGLLETFYIVLAADERRKKLYELVEHFRQAIKNSPLKWRHSSTAIQQLQLGCPHKALTYGAKLREKGIFCSPMREPTVTRKETGLRIILNYHHEPKDINFLFSQLHDIYATEH</sequence>
<comment type="caution">
    <text evidence="5">The sequence shown here is derived from an EMBL/GenBank/DDBJ whole genome shotgun (WGS) entry which is preliminary data.</text>
</comment>
<dbReference type="Gene3D" id="3.90.1150.10">
    <property type="entry name" value="Aspartate Aminotransferase, domain 1"/>
    <property type="match status" value="1"/>
</dbReference>
<dbReference type="EMBL" id="LNYJ01000011">
    <property type="protein sequence ID" value="KTD17246.1"/>
    <property type="molecule type" value="Genomic_DNA"/>
</dbReference>
<dbReference type="STRING" id="456.Ljor_1552"/>
<protein>
    <submittedName>
        <fullName evidence="5">8-amino-7-oxononanoate synthase</fullName>
    </submittedName>
</protein>
<dbReference type="InterPro" id="IPR050087">
    <property type="entry name" value="AON_synthase_class-II"/>
</dbReference>
<keyword evidence="2" id="KW-0808">Transferase</keyword>
<dbReference type="Proteomes" id="UP000055035">
    <property type="component" value="Unassembled WGS sequence"/>
</dbReference>
<dbReference type="PANTHER" id="PTHR13693:SF100">
    <property type="entry name" value="8-AMINO-7-OXONONANOATE SYNTHASE"/>
    <property type="match status" value="1"/>
</dbReference>
<comment type="cofactor">
    <cofactor evidence="1">
        <name>pyridoxal 5'-phosphate</name>
        <dbReference type="ChEBI" id="CHEBI:597326"/>
    </cofactor>
</comment>
<proteinExistence type="predicted"/>
<evidence type="ECO:0000256" key="3">
    <source>
        <dbReference type="ARBA" id="ARBA00022898"/>
    </source>
</evidence>
<evidence type="ECO:0000256" key="1">
    <source>
        <dbReference type="ARBA" id="ARBA00001933"/>
    </source>
</evidence>
<dbReference type="RefSeq" id="WP_058471022.1">
    <property type="nucleotide sequence ID" value="NZ_CAAAIC010000003.1"/>
</dbReference>
<evidence type="ECO:0000313" key="5">
    <source>
        <dbReference type="EMBL" id="KTD17246.1"/>
    </source>
</evidence>
<dbReference type="GO" id="GO:0030170">
    <property type="term" value="F:pyridoxal phosphate binding"/>
    <property type="evidence" value="ECO:0007669"/>
    <property type="project" value="InterPro"/>
</dbReference>
<evidence type="ECO:0000313" key="6">
    <source>
        <dbReference type="Proteomes" id="UP000055035"/>
    </source>
</evidence>
<dbReference type="Pfam" id="PF00155">
    <property type="entry name" value="Aminotran_1_2"/>
    <property type="match status" value="1"/>
</dbReference>
<dbReference type="AlphaFoldDB" id="A0A0W0VAT8"/>
<organism evidence="5 6">
    <name type="scientific">Legionella jordanis</name>
    <dbReference type="NCBI Taxonomy" id="456"/>
    <lineage>
        <taxon>Bacteria</taxon>
        <taxon>Pseudomonadati</taxon>
        <taxon>Pseudomonadota</taxon>
        <taxon>Gammaproteobacteria</taxon>
        <taxon>Legionellales</taxon>
        <taxon>Legionellaceae</taxon>
        <taxon>Legionella</taxon>
    </lineage>
</organism>
<reference evidence="5 6" key="1">
    <citation type="submission" date="2015-11" db="EMBL/GenBank/DDBJ databases">
        <title>Genomic analysis of 38 Legionella species identifies large and diverse effector repertoires.</title>
        <authorList>
            <person name="Burstein D."/>
            <person name="Amaro F."/>
            <person name="Zusman T."/>
            <person name="Lifshitz Z."/>
            <person name="Cohen O."/>
            <person name="Gilbert J.A."/>
            <person name="Pupko T."/>
            <person name="Shuman H.A."/>
            <person name="Segal G."/>
        </authorList>
    </citation>
    <scope>NUCLEOTIDE SEQUENCE [LARGE SCALE GENOMIC DNA]</scope>
    <source>
        <strain evidence="5 6">BL-540</strain>
    </source>
</reference>
<dbReference type="GO" id="GO:0009102">
    <property type="term" value="P:biotin biosynthetic process"/>
    <property type="evidence" value="ECO:0007669"/>
    <property type="project" value="TreeGrafter"/>
</dbReference>
<dbReference type="InterPro" id="IPR015421">
    <property type="entry name" value="PyrdxlP-dep_Trfase_major"/>
</dbReference>
<dbReference type="PATRIC" id="fig|456.5.peg.1659"/>
<keyword evidence="3" id="KW-0663">Pyridoxal phosphate</keyword>
<dbReference type="SUPFAM" id="SSF53383">
    <property type="entry name" value="PLP-dependent transferases"/>
    <property type="match status" value="1"/>
</dbReference>
<evidence type="ECO:0000256" key="2">
    <source>
        <dbReference type="ARBA" id="ARBA00022679"/>
    </source>
</evidence>
<gene>
    <name evidence="5" type="primary">bioF</name>
    <name evidence="5" type="ORF">Ljor_1552</name>
</gene>
<keyword evidence="6" id="KW-1185">Reference proteome</keyword>
<dbReference type="InterPro" id="IPR004839">
    <property type="entry name" value="Aminotransferase_I/II_large"/>
</dbReference>
<dbReference type="OrthoDB" id="9807157at2"/>
<dbReference type="InterPro" id="IPR015424">
    <property type="entry name" value="PyrdxlP-dep_Trfase"/>
</dbReference>
<feature type="domain" description="Aminotransferase class I/classII large" evidence="4">
    <location>
        <begin position="30"/>
        <end position="353"/>
    </location>
</feature>
<dbReference type="InterPro" id="IPR015422">
    <property type="entry name" value="PyrdxlP-dep_Trfase_small"/>
</dbReference>
<name>A0A0W0VAT8_9GAMM</name>
<dbReference type="Gene3D" id="3.40.640.10">
    <property type="entry name" value="Type I PLP-dependent aspartate aminotransferase-like (Major domain)"/>
    <property type="match status" value="1"/>
</dbReference>